<dbReference type="Proteomes" id="UP000000447">
    <property type="component" value="Chromosome"/>
</dbReference>
<keyword evidence="2" id="KW-0732">Signal</keyword>
<dbReference type="Gene3D" id="3.40.50.2300">
    <property type="match status" value="2"/>
</dbReference>
<name>B9L2J5_THERP</name>
<dbReference type="InterPro" id="IPR028081">
    <property type="entry name" value="Leu-bd"/>
</dbReference>
<evidence type="ECO:0000259" key="4">
    <source>
        <dbReference type="Pfam" id="PF13458"/>
    </source>
</evidence>
<dbReference type="STRING" id="309801.trd_1397"/>
<evidence type="ECO:0000313" key="5">
    <source>
        <dbReference type="EMBL" id="ACM04819.1"/>
    </source>
</evidence>
<dbReference type="KEGG" id="tro:trd_1397"/>
<comment type="similarity">
    <text evidence="1">Belongs to the leucine-binding protein family.</text>
</comment>
<accession>B9L2J5</accession>
<evidence type="ECO:0000313" key="6">
    <source>
        <dbReference type="Proteomes" id="UP000000447"/>
    </source>
</evidence>
<dbReference type="AlphaFoldDB" id="B9L2J5"/>
<dbReference type="eggNOG" id="COG0683">
    <property type="taxonomic scope" value="Bacteria"/>
</dbReference>
<evidence type="ECO:0000256" key="3">
    <source>
        <dbReference type="SAM" id="MobiDB-lite"/>
    </source>
</evidence>
<evidence type="ECO:0000256" key="2">
    <source>
        <dbReference type="ARBA" id="ARBA00022729"/>
    </source>
</evidence>
<feature type="domain" description="Leucine-binding protein" evidence="4">
    <location>
        <begin position="113"/>
        <end position="455"/>
    </location>
</feature>
<dbReference type="InterPro" id="IPR028082">
    <property type="entry name" value="Peripla_BP_I"/>
</dbReference>
<sequence>MSRLAHRDDPAMSESVRERVSRFARRRSMERSDFQHLFRRPVRRRTVIVGIGTAALGGLLAACRGGGATPTPTTAPATPTPAAATPTPAAATPTPAAAATPTVVVTPAAAAEPIRIGLIHGYTGVFAALAENLTRGIQLAFESIDNTVAGRKVTFVQEDDASNPEQGLTKTKQLVERDKVHLIIGYIHSGVALACRDYIHQSGVPTIIDNAGAQAITRDPQRRSPYIFRVSFANGQYEWPMGQYAFEQLGYKRLAFMAPDYAAGHEKAEPVKAAFQKAGGEIAGEVYPPLDTSDFAPFLQRIQQAQPDAVWAFFAGADAVRFVTQYQDFGLKDQIPLIGVGDLVDEAYLDQQGDAALDVVTSLHYSPYIDSPENKAFVDAFKKKYGRVPNQFAYQGYLAALVAAKALEAVQGKVEDTQAFLKALKGVQFTGPAGPFRFHPETQNVVITVYFRKVQRLPDGTLGNVVLGKRENVDDLSF</sequence>
<dbReference type="SUPFAM" id="SSF53822">
    <property type="entry name" value="Periplasmic binding protein-like I"/>
    <property type="match status" value="1"/>
</dbReference>
<keyword evidence="6" id="KW-1185">Reference proteome</keyword>
<gene>
    <name evidence="5" type="ordered locus">trd_1397</name>
</gene>
<dbReference type="InterPro" id="IPR051010">
    <property type="entry name" value="BCAA_transport"/>
</dbReference>
<dbReference type="HOGENOM" id="CLU_027128_1_2_0"/>
<dbReference type="Pfam" id="PF13458">
    <property type="entry name" value="Peripla_BP_6"/>
    <property type="match status" value="1"/>
</dbReference>
<dbReference type="PANTHER" id="PTHR30483:SF6">
    <property type="entry name" value="PERIPLASMIC BINDING PROTEIN OF ABC TRANSPORTER FOR NATURAL AMINO ACIDS"/>
    <property type="match status" value="1"/>
</dbReference>
<dbReference type="EMBL" id="CP001275">
    <property type="protein sequence ID" value="ACM04819.1"/>
    <property type="molecule type" value="Genomic_DNA"/>
</dbReference>
<evidence type="ECO:0000256" key="1">
    <source>
        <dbReference type="ARBA" id="ARBA00010062"/>
    </source>
</evidence>
<dbReference type="PANTHER" id="PTHR30483">
    <property type="entry name" value="LEUCINE-SPECIFIC-BINDING PROTEIN"/>
    <property type="match status" value="1"/>
</dbReference>
<feature type="region of interest" description="Disordered" evidence="3">
    <location>
        <begin position="68"/>
        <end position="94"/>
    </location>
</feature>
<organism evidence="5 6">
    <name type="scientific">Thermomicrobium roseum (strain ATCC 27502 / DSM 5159 / P-2)</name>
    <dbReference type="NCBI Taxonomy" id="309801"/>
    <lineage>
        <taxon>Bacteria</taxon>
        <taxon>Pseudomonadati</taxon>
        <taxon>Thermomicrobiota</taxon>
        <taxon>Thermomicrobia</taxon>
        <taxon>Thermomicrobiales</taxon>
        <taxon>Thermomicrobiaceae</taxon>
        <taxon>Thermomicrobium</taxon>
    </lineage>
</organism>
<reference evidence="5 6" key="1">
    <citation type="journal article" date="2009" name="PLoS ONE">
        <title>Complete genome sequence of the aerobic CO-oxidizing thermophile Thermomicrobium roseum.</title>
        <authorList>
            <person name="Wu D."/>
            <person name="Raymond J."/>
            <person name="Wu M."/>
            <person name="Chatterji S."/>
            <person name="Ren Q."/>
            <person name="Graham J.E."/>
            <person name="Bryant D.A."/>
            <person name="Robb F."/>
            <person name="Colman A."/>
            <person name="Tallon L.J."/>
            <person name="Badger J.H."/>
            <person name="Madupu R."/>
            <person name="Ward N.L."/>
            <person name="Eisen J.A."/>
        </authorList>
    </citation>
    <scope>NUCLEOTIDE SEQUENCE [LARGE SCALE GENOMIC DNA]</scope>
    <source>
        <strain evidence="6">ATCC 27502 / DSM 5159 / P-2</strain>
    </source>
</reference>
<protein>
    <submittedName>
        <fullName evidence="5">Putative ABC transporter substrate binding protein</fullName>
    </submittedName>
</protein>
<dbReference type="CDD" id="cd06360">
    <property type="entry name" value="PBP1_alkylbenzenes-like"/>
    <property type="match status" value="1"/>
</dbReference>
<proteinExistence type="inferred from homology"/>